<gene>
    <name evidence="8 10" type="primary">rpsT</name>
    <name evidence="10" type="ORF">FRZ61_52790</name>
</gene>
<comment type="similarity">
    <text evidence="2 8">Belongs to the bacterial ribosomal protein bS20 family.</text>
</comment>
<feature type="compositionally biased region" description="Basic residues" evidence="9">
    <location>
        <begin position="1"/>
        <end position="11"/>
    </location>
</feature>
<organism evidence="10 11">
    <name type="scientific">Hypericibacter adhaerens</name>
    <dbReference type="NCBI Taxonomy" id="2602016"/>
    <lineage>
        <taxon>Bacteria</taxon>
        <taxon>Pseudomonadati</taxon>
        <taxon>Pseudomonadota</taxon>
        <taxon>Alphaproteobacteria</taxon>
        <taxon>Rhodospirillales</taxon>
        <taxon>Dongiaceae</taxon>
        <taxon>Hypericibacter</taxon>
    </lineage>
</organism>
<sequence length="86" mass="9577">MAQHKSAKKRIRQTERRTAVNRARVSRVRNVIKKLETAIAAGDKSAAQAAFKEAQPEIQRGVRTGALQRNTASRKLSRLSARIKAL</sequence>
<dbReference type="Gene3D" id="1.20.58.110">
    <property type="entry name" value="Ribosomal protein S20"/>
    <property type="match status" value="1"/>
</dbReference>
<dbReference type="HAMAP" id="MF_00500">
    <property type="entry name" value="Ribosomal_bS20"/>
    <property type="match status" value="1"/>
</dbReference>
<evidence type="ECO:0000256" key="7">
    <source>
        <dbReference type="ARBA" id="ARBA00035136"/>
    </source>
</evidence>
<evidence type="ECO:0000256" key="3">
    <source>
        <dbReference type="ARBA" id="ARBA00022730"/>
    </source>
</evidence>
<protein>
    <recommendedName>
        <fullName evidence="7 8">Small ribosomal subunit protein bS20</fullName>
    </recommendedName>
</protein>
<evidence type="ECO:0000256" key="4">
    <source>
        <dbReference type="ARBA" id="ARBA00022884"/>
    </source>
</evidence>
<evidence type="ECO:0000256" key="6">
    <source>
        <dbReference type="ARBA" id="ARBA00023274"/>
    </source>
</evidence>
<dbReference type="KEGG" id="hadh:FRZ61_52790"/>
<dbReference type="OrthoDB" id="9807974at2"/>
<dbReference type="FunFam" id="1.20.58.110:FF:000001">
    <property type="entry name" value="30S ribosomal protein S20"/>
    <property type="match status" value="1"/>
</dbReference>
<dbReference type="AlphaFoldDB" id="A0A5J6N5D6"/>
<keyword evidence="11" id="KW-1185">Reference proteome</keyword>
<evidence type="ECO:0000313" key="11">
    <source>
        <dbReference type="Proteomes" id="UP000325797"/>
    </source>
</evidence>
<keyword evidence="4 8" id="KW-0694">RNA-binding</keyword>
<keyword evidence="3 8" id="KW-0699">rRNA-binding</keyword>
<evidence type="ECO:0000313" key="10">
    <source>
        <dbReference type="EMBL" id="QEX25332.1"/>
    </source>
</evidence>
<name>A0A5J6N5D6_9PROT</name>
<feature type="region of interest" description="Disordered" evidence="9">
    <location>
        <begin position="1"/>
        <end position="21"/>
    </location>
</feature>
<reference evidence="10 11" key="1">
    <citation type="submission" date="2019-08" db="EMBL/GenBank/DDBJ databases">
        <title>Hyperibacter terrae gen. nov., sp. nov. and Hyperibacter viscosus sp. nov., two new members in the family Rhodospirillaceae isolated from the rhizosphere of Hypericum perforatum.</title>
        <authorList>
            <person name="Noviana Z."/>
        </authorList>
    </citation>
    <scope>NUCLEOTIDE SEQUENCE [LARGE SCALE GENOMIC DNA]</scope>
    <source>
        <strain evidence="10 11">R5959</strain>
    </source>
</reference>
<dbReference type="InterPro" id="IPR036510">
    <property type="entry name" value="Ribosomal_bS20_sf"/>
</dbReference>
<evidence type="ECO:0000256" key="8">
    <source>
        <dbReference type="HAMAP-Rule" id="MF_00500"/>
    </source>
</evidence>
<dbReference type="GO" id="GO:0003735">
    <property type="term" value="F:structural constituent of ribosome"/>
    <property type="evidence" value="ECO:0007669"/>
    <property type="project" value="InterPro"/>
</dbReference>
<dbReference type="PANTHER" id="PTHR33398">
    <property type="entry name" value="30S RIBOSOMAL PROTEIN S20"/>
    <property type="match status" value="1"/>
</dbReference>
<dbReference type="GO" id="GO:0006412">
    <property type="term" value="P:translation"/>
    <property type="evidence" value="ECO:0007669"/>
    <property type="project" value="UniProtKB-UniRule"/>
</dbReference>
<dbReference type="GO" id="GO:0015935">
    <property type="term" value="C:small ribosomal subunit"/>
    <property type="evidence" value="ECO:0007669"/>
    <property type="project" value="TreeGrafter"/>
</dbReference>
<dbReference type="InterPro" id="IPR002583">
    <property type="entry name" value="Ribosomal_bS20"/>
</dbReference>
<accession>A0A5J6N5D6</accession>
<evidence type="ECO:0000256" key="1">
    <source>
        <dbReference type="ARBA" id="ARBA00003134"/>
    </source>
</evidence>
<dbReference type="PANTHER" id="PTHR33398:SF1">
    <property type="entry name" value="SMALL RIBOSOMAL SUBUNIT PROTEIN BS20C"/>
    <property type="match status" value="1"/>
</dbReference>
<keyword evidence="5 8" id="KW-0689">Ribosomal protein</keyword>
<dbReference type="SUPFAM" id="SSF46992">
    <property type="entry name" value="Ribosomal protein S20"/>
    <property type="match status" value="1"/>
</dbReference>
<comment type="function">
    <text evidence="1 8">Binds directly to 16S ribosomal RNA.</text>
</comment>
<dbReference type="Pfam" id="PF01649">
    <property type="entry name" value="Ribosomal_S20p"/>
    <property type="match status" value="1"/>
</dbReference>
<keyword evidence="6 8" id="KW-0687">Ribonucleoprotein</keyword>
<dbReference type="RefSeq" id="WP_151120596.1">
    <property type="nucleotide sequence ID" value="NZ_CP042582.1"/>
</dbReference>
<evidence type="ECO:0000256" key="5">
    <source>
        <dbReference type="ARBA" id="ARBA00022980"/>
    </source>
</evidence>
<dbReference type="GO" id="GO:0070181">
    <property type="term" value="F:small ribosomal subunit rRNA binding"/>
    <property type="evidence" value="ECO:0007669"/>
    <property type="project" value="TreeGrafter"/>
</dbReference>
<dbReference type="Proteomes" id="UP000325797">
    <property type="component" value="Chromosome"/>
</dbReference>
<evidence type="ECO:0000256" key="9">
    <source>
        <dbReference type="SAM" id="MobiDB-lite"/>
    </source>
</evidence>
<dbReference type="EMBL" id="CP042582">
    <property type="protein sequence ID" value="QEX25332.1"/>
    <property type="molecule type" value="Genomic_DNA"/>
</dbReference>
<evidence type="ECO:0000256" key="2">
    <source>
        <dbReference type="ARBA" id="ARBA00007634"/>
    </source>
</evidence>
<proteinExistence type="inferred from homology"/>
<dbReference type="NCBIfam" id="TIGR00029">
    <property type="entry name" value="S20"/>
    <property type="match status" value="1"/>
</dbReference>